<keyword evidence="3" id="KW-1185">Reference proteome</keyword>
<accession>A0A6N8EIK6</accession>
<keyword evidence="1" id="KW-0812">Transmembrane</keyword>
<feature type="transmembrane region" description="Helical" evidence="1">
    <location>
        <begin position="65"/>
        <end position="84"/>
    </location>
</feature>
<dbReference type="Proteomes" id="UP000434044">
    <property type="component" value="Unassembled WGS sequence"/>
</dbReference>
<protein>
    <submittedName>
        <fullName evidence="2">Uncharacterized protein</fullName>
    </submittedName>
</protein>
<reference evidence="2 3" key="1">
    <citation type="submission" date="2019-11" db="EMBL/GenBank/DDBJ databases">
        <title>Whole-genome sequence of the anaerobic purple sulfur bacterium Allochromatium palmeri DSM 15591.</title>
        <authorList>
            <person name="Kyndt J.A."/>
            <person name="Meyer T.E."/>
        </authorList>
    </citation>
    <scope>NUCLEOTIDE SEQUENCE [LARGE SCALE GENOMIC DNA]</scope>
    <source>
        <strain evidence="2 3">DSM 15591</strain>
    </source>
</reference>
<feature type="transmembrane region" description="Helical" evidence="1">
    <location>
        <begin position="41"/>
        <end position="59"/>
    </location>
</feature>
<feature type="transmembrane region" description="Helical" evidence="1">
    <location>
        <begin position="6"/>
        <end position="29"/>
    </location>
</feature>
<dbReference type="RefSeq" id="WP_155451302.1">
    <property type="nucleotide sequence ID" value="NZ_WNKT01000051.1"/>
</dbReference>
<comment type="caution">
    <text evidence="2">The sequence shown here is derived from an EMBL/GenBank/DDBJ whole genome shotgun (WGS) entry which is preliminary data.</text>
</comment>
<dbReference type="OrthoDB" id="8005151at2"/>
<evidence type="ECO:0000313" key="3">
    <source>
        <dbReference type="Proteomes" id="UP000434044"/>
    </source>
</evidence>
<dbReference type="EMBL" id="WNKT01000051">
    <property type="protein sequence ID" value="MTW22739.1"/>
    <property type="molecule type" value="Genomic_DNA"/>
</dbReference>
<gene>
    <name evidence="2" type="ORF">GJ668_16885</name>
</gene>
<sequence length="95" mass="10472">MSELFASGRIIDLILVLIVVEGLVLALVHRRTGRGLPPSDLIGFLLSGFLLMLALRAALVGAWWGWVSLALTGALVTHLADLAYRWRRAERRPPD</sequence>
<dbReference type="AlphaFoldDB" id="A0A6N8EIK6"/>
<organism evidence="2 3">
    <name type="scientific">Allochromatium palmeri</name>
    <dbReference type="NCBI Taxonomy" id="231048"/>
    <lineage>
        <taxon>Bacteria</taxon>
        <taxon>Pseudomonadati</taxon>
        <taxon>Pseudomonadota</taxon>
        <taxon>Gammaproteobacteria</taxon>
        <taxon>Chromatiales</taxon>
        <taxon>Chromatiaceae</taxon>
        <taxon>Allochromatium</taxon>
    </lineage>
</organism>
<keyword evidence="1" id="KW-1133">Transmembrane helix</keyword>
<evidence type="ECO:0000256" key="1">
    <source>
        <dbReference type="SAM" id="Phobius"/>
    </source>
</evidence>
<keyword evidence="1" id="KW-0472">Membrane</keyword>
<name>A0A6N8EIK6_9GAMM</name>
<evidence type="ECO:0000313" key="2">
    <source>
        <dbReference type="EMBL" id="MTW22739.1"/>
    </source>
</evidence>
<proteinExistence type="predicted"/>